<keyword evidence="2" id="KW-1185">Reference proteome</keyword>
<name>A0A662Z9X7_9GAMM</name>
<accession>A0A662Z9X7</accession>
<dbReference type="EMBL" id="FOSF01000017">
    <property type="protein sequence ID" value="SFK04405.1"/>
    <property type="molecule type" value="Genomic_DNA"/>
</dbReference>
<dbReference type="Proteomes" id="UP000243374">
    <property type="component" value="Unassembled WGS sequence"/>
</dbReference>
<gene>
    <name evidence="1" type="ORF">SAMN04487865_101728</name>
</gene>
<evidence type="ECO:0000313" key="2">
    <source>
        <dbReference type="Proteomes" id="UP000243374"/>
    </source>
</evidence>
<dbReference type="RefSeq" id="WP_074840341.1">
    <property type="nucleotide sequence ID" value="NZ_CP047056.1"/>
</dbReference>
<organism evidence="1 2">
    <name type="scientific">Succinivibrio dextrinosolvens</name>
    <dbReference type="NCBI Taxonomy" id="83771"/>
    <lineage>
        <taxon>Bacteria</taxon>
        <taxon>Pseudomonadati</taxon>
        <taxon>Pseudomonadota</taxon>
        <taxon>Gammaproteobacteria</taxon>
        <taxon>Aeromonadales</taxon>
        <taxon>Succinivibrionaceae</taxon>
        <taxon>Succinivibrio</taxon>
    </lineage>
</organism>
<sequence length="231" mass="27909">MKEKLDDIYFAQFGEYYEWSYCPETGMWYEDAKEILPEPPGELEKESDFSCITVVGQDYEQEVMDHNYDVIIAFLNYLEDKDDFSDCIGFQLFLRSEKYSLVGDFSNRLVYRLSEFISDIKTKDYANCYENEYSNYKFFVWKKADRQVRFSIYCYNECDYDGRYLKLIFDILIDEAVLISKLESIITTFKETVYDVIQSYNKYMGNDFRIRRSDYVFENLFPEYLEIEDHD</sequence>
<dbReference type="AlphaFoldDB" id="A0A662Z9X7"/>
<reference evidence="1 2" key="1">
    <citation type="submission" date="2016-10" db="EMBL/GenBank/DDBJ databases">
        <authorList>
            <person name="Varghese N."/>
            <person name="Submissions S."/>
        </authorList>
    </citation>
    <scope>NUCLEOTIDE SEQUENCE [LARGE SCALE GENOMIC DNA]</scope>
    <source>
        <strain evidence="1 2">22B</strain>
    </source>
</reference>
<protein>
    <submittedName>
        <fullName evidence="1">Uncharacterized protein</fullName>
    </submittedName>
</protein>
<proteinExistence type="predicted"/>
<evidence type="ECO:0000313" key="1">
    <source>
        <dbReference type="EMBL" id="SFK04405.1"/>
    </source>
</evidence>